<keyword evidence="5 10" id="KW-0949">S-adenosyl-L-methionine</keyword>
<keyword evidence="4 10" id="KW-0004">4Fe-4S</keyword>
<keyword evidence="8 10" id="KW-0408">Iron</keyword>
<dbReference type="Pfam" id="PF04055">
    <property type="entry name" value="Radical_SAM"/>
    <property type="match status" value="1"/>
</dbReference>
<dbReference type="GO" id="GO:0051539">
    <property type="term" value="F:4 iron, 4 sulfur cluster binding"/>
    <property type="evidence" value="ECO:0007669"/>
    <property type="project" value="UniProtKB-UniRule"/>
</dbReference>
<dbReference type="Gene3D" id="3.20.20.70">
    <property type="entry name" value="Aldolase class I"/>
    <property type="match status" value="1"/>
</dbReference>
<comment type="subcellular location">
    <subcellularLocation>
        <location evidence="10">Cytoplasm</location>
    </subcellularLocation>
</comment>
<sequence length="240" mass="27673">MKAAVDSIETFGLVDGPGIRTVVFLTGCKLRCLYCHNPEMWVKGKENYTSDELVKKILRSKPYFRRNNGGVTFSGGEPLLQTPFLLEICKKLKDEDIHIALDTAGVGVGHYDEVLSLVDLVIFDVKYVTREGYKKLTLHDIDESEKFIEAMNRSGKPVWIRQVIVPGMMDSEEYIEGLAKYVQKIKNVEKIEFLPFHHLGFSKYEELGFFNPLENVPEMDADKCDKLYKRFMEIYEELKK</sequence>
<dbReference type="GO" id="GO:0016829">
    <property type="term" value="F:lyase activity"/>
    <property type="evidence" value="ECO:0007669"/>
    <property type="project" value="UniProtKB-KW"/>
</dbReference>
<dbReference type="PROSITE" id="PS51918">
    <property type="entry name" value="RADICAL_SAM"/>
    <property type="match status" value="1"/>
</dbReference>
<evidence type="ECO:0000256" key="3">
    <source>
        <dbReference type="ARBA" id="ARBA00021356"/>
    </source>
</evidence>
<name>A0A9D0ZRQ8_9FIRM</name>
<protein>
    <recommendedName>
        <fullName evidence="3 10">Pyruvate formate-lyase-activating enzyme</fullName>
        <ecNumber evidence="10">1.97.1.4</ecNumber>
    </recommendedName>
</protein>
<dbReference type="SFLD" id="SFLDG01066">
    <property type="entry name" value="organic_radical-activating_enz"/>
    <property type="match status" value="1"/>
</dbReference>
<evidence type="ECO:0000313" key="12">
    <source>
        <dbReference type="EMBL" id="HIQ91424.1"/>
    </source>
</evidence>
<dbReference type="InterPro" id="IPR001989">
    <property type="entry name" value="Radical_activat_CS"/>
</dbReference>
<dbReference type="InterPro" id="IPR034457">
    <property type="entry name" value="Organic_radical-activating"/>
</dbReference>
<dbReference type="GO" id="GO:0043365">
    <property type="term" value="F:[formate-C-acetyltransferase]-activating enzyme activity"/>
    <property type="evidence" value="ECO:0007669"/>
    <property type="project" value="UniProtKB-UniRule"/>
</dbReference>
<keyword evidence="12" id="KW-0670">Pyruvate</keyword>
<dbReference type="EMBL" id="DVFV01000125">
    <property type="protein sequence ID" value="HIQ91424.1"/>
    <property type="molecule type" value="Genomic_DNA"/>
</dbReference>
<feature type="domain" description="Radical SAM core" evidence="11">
    <location>
        <begin position="14"/>
        <end position="236"/>
    </location>
</feature>
<evidence type="ECO:0000256" key="1">
    <source>
        <dbReference type="ARBA" id="ARBA00003141"/>
    </source>
</evidence>
<comment type="caution">
    <text evidence="12">The sequence shown here is derived from an EMBL/GenBank/DDBJ whole genome shotgun (WGS) entry which is preliminary data.</text>
</comment>
<dbReference type="InterPro" id="IPR013785">
    <property type="entry name" value="Aldolase_TIM"/>
</dbReference>
<dbReference type="PANTHER" id="PTHR30352:SF5">
    <property type="entry name" value="PYRUVATE FORMATE-LYASE 1-ACTIVATING ENZYME"/>
    <property type="match status" value="1"/>
</dbReference>
<evidence type="ECO:0000256" key="2">
    <source>
        <dbReference type="ARBA" id="ARBA00009777"/>
    </source>
</evidence>
<dbReference type="PANTHER" id="PTHR30352">
    <property type="entry name" value="PYRUVATE FORMATE-LYASE-ACTIVATING ENZYME"/>
    <property type="match status" value="1"/>
</dbReference>
<dbReference type="AlphaFoldDB" id="A0A9D0ZRQ8"/>
<evidence type="ECO:0000256" key="6">
    <source>
        <dbReference type="ARBA" id="ARBA00022723"/>
    </source>
</evidence>
<accession>A0A9D0ZRQ8</accession>
<dbReference type="GO" id="GO:0005737">
    <property type="term" value="C:cytoplasm"/>
    <property type="evidence" value="ECO:0007669"/>
    <property type="project" value="UniProtKB-SubCell"/>
</dbReference>
<comment type="function">
    <text evidence="1 10">Activation of pyruvate formate-lyase under anaerobic conditions by generation of an organic free radical, using S-adenosylmethionine and reduced flavodoxin as cosubstrates to produce 5'-deoxy-adenosine.</text>
</comment>
<dbReference type="PROSITE" id="PS01087">
    <property type="entry name" value="RADICAL_ACTIVATING"/>
    <property type="match status" value="1"/>
</dbReference>
<keyword evidence="10" id="KW-0963">Cytoplasm</keyword>
<organism evidence="12 13">
    <name type="scientific">Candidatus Coprosoma intestinipullorum</name>
    <dbReference type="NCBI Taxonomy" id="2840752"/>
    <lineage>
        <taxon>Bacteria</taxon>
        <taxon>Bacillati</taxon>
        <taxon>Bacillota</taxon>
        <taxon>Bacillota incertae sedis</taxon>
        <taxon>Candidatus Coprosoma</taxon>
    </lineage>
</organism>
<evidence type="ECO:0000313" key="13">
    <source>
        <dbReference type="Proteomes" id="UP000886786"/>
    </source>
</evidence>
<dbReference type="NCBIfam" id="TIGR02493">
    <property type="entry name" value="PFLA"/>
    <property type="match status" value="1"/>
</dbReference>
<dbReference type="InterPro" id="IPR012838">
    <property type="entry name" value="PFL1_activating"/>
</dbReference>
<dbReference type="CDD" id="cd01335">
    <property type="entry name" value="Radical_SAM"/>
    <property type="match status" value="1"/>
</dbReference>
<dbReference type="InterPro" id="IPR007197">
    <property type="entry name" value="rSAM"/>
</dbReference>
<comment type="cofactor">
    <cofactor evidence="10">
        <name>[4Fe-4S] cluster</name>
        <dbReference type="ChEBI" id="CHEBI:49883"/>
    </cofactor>
    <text evidence="10">Binds 1 [4Fe-4S] cluster. The cluster is coordinated with 3 cysteines and an exchangeable S-adenosyl-L-methionine.</text>
</comment>
<dbReference type="EC" id="1.97.1.4" evidence="10"/>
<evidence type="ECO:0000256" key="4">
    <source>
        <dbReference type="ARBA" id="ARBA00022485"/>
    </source>
</evidence>
<keyword evidence="12" id="KW-0456">Lyase</keyword>
<keyword evidence="7 10" id="KW-0560">Oxidoreductase</keyword>
<comment type="similarity">
    <text evidence="2 10">Belongs to the organic radical-activating enzymes family.</text>
</comment>
<dbReference type="SFLD" id="SFLDS00029">
    <property type="entry name" value="Radical_SAM"/>
    <property type="match status" value="1"/>
</dbReference>
<evidence type="ECO:0000256" key="7">
    <source>
        <dbReference type="ARBA" id="ARBA00023002"/>
    </source>
</evidence>
<proteinExistence type="inferred from homology"/>
<reference evidence="12" key="2">
    <citation type="journal article" date="2021" name="PeerJ">
        <title>Extensive microbial diversity within the chicken gut microbiome revealed by metagenomics and culture.</title>
        <authorList>
            <person name="Gilroy R."/>
            <person name="Ravi A."/>
            <person name="Getino M."/>
            <person name="Pursley I."/>
            <person name="Horton D.L."/>
            <person name="Alikhan N.F."/>
            <person name="Baker D."/>
            <person name="Gharbi K."/>
            <person name="Hall N."/>
            <person name="Watson M."/>
            <person name="Adriaenssens E.M."/>
            <person name="Foster-Nyarko E."/>
            <person name="Jarju S."/>
            <person name="Secka A."/>
            <person name="Antonio M."/>
            <person name="Oren A."/>
            <person name="Chaudhuri R.R."/>
            <person name="La Ragione R."/>
            <person name="Hildebrand F."/>
            <person name="Pallen M.J."/>
        </authorList>
    </citation>
    <scope>NUCLEOTIDE SEQUENCE</scope>
    <source>
        <strain evidence="12">CHK147-3167</strain>
    </source>
</reference>
<evidence type="ECO:0000256" key="10">
    <source>
        <dbReference type="RuleBase" id="RU362053"/>
    </source>
</evidence>
<reference evidence="12" key="1">
    <citation type="submission" date="2020-10" db="EMBL/GenBank/DDBJ databases">
        <authorList>
            <person name="Gilroy R."/>
        </authorList>
    </citation>
    <scope>NUCLEOTIDE SEQUENCE</scope>
    <source>
        <strain evidence="12">CHK147-3167</strain>
    </source>
</reference>
<evidence type="ECO:0000256" key="8">
    <source>
        <dbReference type="ARBA" id="ARBA00023004"/>
    </source>
</evidence>
<evidence type="ECO:0000259" key="11">
    <source>
        <dbReference type="PROSITE" id="PS51918"/>
    </source>
</evidence>
<evidence type="ECO:0000256" key="9">
    <source>
        <dbReference type="ARBA" id="ARBA00023014"/>
    </source>
</evidence>
<keyword evidence="6 10" id="KW-0479">Metal-binding</keyword>
<dbReference type="SUPFAM" id="SSF102114">
    <property type="entry name" value="Radical SAM enzymes"/>
    <property type="match status" value="1"/>
</dbReference>
<evidence type="ECO:0000256" key="5">
    <source>
        <dbReference type="ARBA" id="ARBA00022691"/>
    </source>
</evidence>
<keyword evidence="9 10" id="KW-0411">Iron-sulfur</keyword>
<dbReference type="Proteomes" id="UP000886786">
    <property type="component" value="Unassembled WGS sequence"/>
</dbReference>
<gene>
    <name evidence="12" type="primary">pflA</name>
    <name evidence="12" type="ORF">IAB27_07385</name>
</gene>
<comment type="catalytic activity">
    <reaction evidence="10">
        <text>glycyl-[formate C-acetyltransferase] + reduced [flavodoxin] + S-adenosyl-L-methionine = glycin-2-yl radical-[formate C-acetyltransferase] + semiquinone [flavodoxin] + 5'-deoxyadenosine + L-methionine + H(+)</text>
        <dbReference type="Rhea" id="RHEA:19225"/>
        <dbReference type="Rhea" id="RHEA-COMP:10622"/>
        <dbReference type="Rhea" id="RHEA-COMP:12190"/>
        <dbReference type="Rhea" id="RHEA-COMP:12191"/>
        <dbReference type="Rhea" id="RHEA-COMP:14480"/>
        <dbReference type="ChEBI" id="CHEBI:15378"/>
        <dbReference type="ChEBI" id="CHEBI:17319"/>
        <dbReference type="ChEBI" id="CHEBI:29947"/>
        <dbReference type="ChEBI" id="CHEBI:32722"/>
        <dbReference type="ChEBI" id="CHEBI:57618"/>
        <dbReference type="ChEBI" id="CHEBI:57844"/>
        <dbReference type="ChEBI" id="CHEBI:59789"/>
        <dbReference type="ChEBI" id="CHEBI:140311"/>
        <dbReference type="EC" id="1.97.1.4"/>
    </reaction>
</comment>
<dbReference type="InterPro" id="IPR058240">
    <property type="entry name" value="rSAM_sf"/>
</dbReference>
<dbReference type="GO" id="GO:0046872">
    <property type="term" value="F:metal ion binding"/>
    <property type="evidence" value="ECO:0007669"/>
    <property type="project" value="UniProtKB-UniRule"/>
</dbReference>